<dbReference type="GO" id="GO:0016787">
    <property type="term" value="F:hydrolase activity"/>
    <property type="evidence" value="ECO:0007669"/>
    <property type="project" value="UniProtKB-KW"/>
</dbReference>
<gene>
    <name evidence="4" type="ORF">H9698_07915</name>
</gene>
<dbReference type="EMBL" id="DWWA01000038">
    <property type="protein sequence ID" value="HJC72700.1"/>
    <property type="molecule type" value="Genomic_DNA"/>
</dbReference>
<dbReference type="SUPFAM" id="SSF63817">
    <property type="entry name" value="Sortase"/>
    <property type="match status" value="1"/>
</dbReference>
<dbReference type="InterPro" id="IPR023365">
    <property type="entry name" value="Sortase_dom-sf"/>
</dbReference>
<organism evidence="4 5">
    <name type="scientific">Candidatus Ruthenibacterium merdavium</name>
    <dbReference type="NCBI Taxonomy" id="2838752"/>
    <lineage>
        <taxon>Bacteria</taxon>
        <taxon>Bacillati</taxon>
        <taxon>Bacillota</taxon>
        <taxon>Clostridia</taxon>
        <taxon>Eubacteriales</taxon>
        <taxon>Oscillospiraceae</taxon>
        <taxon>Ruthenibacterium</taxon>
    </lineage>
</organism>
<evidence type="ECO:0000256" key="2">
    <source>
        <dbReference type="PIRSR" id="PIRSR605754-1"/>
    </source>
</evidence>
<reference evidence="4" key="1">
    <citation type="journal article" date="2021" name="PeerJ">
        <title>Extensive microbial diversity within the chicken gut microbiome revealed by metagenomics and culture.</title>
        <authorList>
            <person name="Gilroy R."/>
            <person name="Ravi A."/>
            <person name="Getino M."/>
            <person name="Pursley I."/>
            <person name="Horton D.L."/>
            <person name="Alikhan N.F."/>
            <person name="Baker D."/>
            <person name="Gharbi K."/>
            <person name="Hall N."/>
            <person name="Watson M."/>
            <person name="Adriaenssens E.M."/>
            <person name="Foster-Nyarko E."/>
            <person name="Jarju S."/>
            <person name="Secka A."/>
            <person name="Antonio M."/>
            <person name="Oren A."/>
            <person name="Chaudhuri R.R."/>
            <person name="La Ragione R."/>
            <person name="Hildebrand F."/>
            <person name="Pallen M.J."/>
        </authorList>
    </citation>
    <scope>NUCLEOTIDE SEQUENCE</scope>
    <source>
        <strain evidence="4">5933</strain>
    </source>
</reference>
<evidence type="ECO:0000256" key="1">
    <source>
        <dbReference type="ARBA" id="ARBA00022801"/>
    </source>
</evidence>
<sequence length="226" mass="24695">MNSSLISVDVLKRKGKKFILPLFFCIITLLILWLIALPIGFAVSKAADQEGFKAIEPTINLFDGSANIESGTVNLNDYGGYPTEGENYGRLTIGGTSIDCNLFYGDSAVELSSGAGTYAGASIPGQGSTTLIAGHTGTYFRDFERIQKGTMISIETRYGKYRYEVTDIRIAEENDTSAYDLNASEDNLILYTCYPFGQISPTTQRCFVYAKFVSGPTILEDSVNEK</sequence>
<dbReference type="CDD" id="cd05828">
    <property type="entry name" value="Sortase_D_1"/>
    <property type="match status" value="1"/>
</dbReference>
<dbReference type="NCBIfam" id="TIGR01076">
    <property type="entry name" value="sortase_fam"/>
    <property type="match status" value="1"/>
</dbReference>
<dbReference type="InterPro" id="IPR005754">
    <property type="entry name" value="Sortase"/>
</dbReference>
<keyword evidence="3" id="KW-1133">Transmembrane helix</keyword>
<dbReference type="Gene3D" id="2.40.260.10">
    <property type="entry name" value="Sortase"/>
    <property type="match status" value="1"/>
</dbReference>
<protein>
    <submittedName>
        <fullName evidence="4">Class D sortase</fullName>
    </submittedName>
</protein>
<feature type="transmembrane region" description="Helical" evidence="3">
    <location>
        <begin position="20"/>
        <end position="43"/>
    </location>
</feature>
<proteinExistence type="predicted"/>
<feature type="active site" description="Proton donor/acceptor" evidence="2">
    <location>
        <position position="135"/>
    </location>
</feature>
<keyword evidence="3" id="KW-0812">Transmembrane</keyword>
<dbReference type="Proteomes" id="UP000823918">
    <property type="component" value="Unassembled WGS sequence"/>
</dbReference>
<name>A0A9D2TJK7_9FIRM</name>
<feature type="active site" description="Acyl-thioester intermediate" evidence="2">
    <location>
        <position position="193"/>
    </location>
</feature>
<dbReference type="InterPro" id="IPR041999">
    <property type="entry name" value="Sortase_D_1"/>
</dbReference>
<evidence type="ECO:0000256" key="3">
    <source>
        <dbReference type="SAM" id="Phobius"/>
    </source>
</evidence>
<dbReference type="AlphaFoldDB" id="A0A9D2TJK7"/>
<dbReference type="Pfam" id="PF04203">
    <property type="entry name" value="Sortase"/>
    <property type="match status" value="1"/>
</dbReference>
<keyword evidence="1" id="KW-0378">Hydrolase</keyword>
<keyword evidence="3" id="KW-0472">Membrane</keyword>
<evidence type="ECO:0000313" key="5">
    <source>
        <dbReference type="Proteomes" id="UP000823918"/>
    </source>
</evidence>
<evidence type="ECO:0000313" key="4">
    <source>
        <dbReference type="EMBL" id="HJC72700.1"/>
    </source>
</evidence>
<comment type="caution">
    <text evidence="4">The sequence shown here is derived from an EMBL/GenBank/DDBJ whole genome shotgun (WGS) entry which is preliminary data.</text>
</comment>
<reference evidence="4" key="2">
    <citation type="submission" date="2021-04" db="EMBL/GenBank/DDBJ databases">
        <authorList>
            <person name="Gilroy R."/>
        </authorList>
    </citation>
    <scope>NUCLEOTIDE SEQUENCE</scope>
    <source>
        <strain evidence="4">5933</strain>
    </source>
</reference>
<accession>A0A9D2TJK7</accession>